<dbReference type="AlphaFoldDB" id="A0A8U0A1D3"/>
<evidence type="ECO:0000256" key="8">
    <source>
        <dbReference type="ARBA" id="ARBA00023146"/>
    </source>
</evidence>
<organism evidence="11 12">
    <name type="scientific">Halocatena salina</name>
    <dbReference type="NCBI Taxonomy" id="2934340"/>
    <lineage>
        <taxon>Archaea</taxon>
        <taxon>Methanobacteriati</taxon>
        <taxon>Methanobacteriota</taxon>
        <taxon>Stenosarchaea group</taxon>
        <taxon>Halobacteria</taxon>
        <taxon>Halobacteriales</taxon>
        <taxon>Natronomonadaceae</taxon>
        <taxon>Halocatena</taxon>
    </lineage>
</organism>
<dbReference type="EMBL" id="CP096019">
    <property type="protein sequence ID" value="UPM41797.1"/>
    <property type="molecule type" value="Genomic_DNA"/>
</dbReference>
<dbReference type="SUPFAM" id="SSF52374">
    <property type="entry name" value="Nucleotidylyl transferase"/>
    <property type="match status" value="1"/>
</dbReference>
<dbReference type="Gene3D" id="3.40.50.620">
    <property type="entry name" value="HUPs"/>
    <property type="match status" value="1"/>
</dbReference>
<name>A0A8U0A1D3_9EURY</name>
<evidence type="ECO:0000256" key="5">
    <source>
        <dbReference type="ARBA" id="ARBA00022741"/>
    </source>
</evidence>
<dbReference type="KEGG" id="haad:MW046_07310"/>
<evidence type="ECO:0000256" key="3">
    <source>
        <dbReference type="ARBA" id="ARBA00022490"/>
    </source>
</evidence>
<dbReference type="GO" id="GO:0005524">
    <property type="term" value="F:ATP binding"/>
    <property type="evidence" value="ECO:0007669"/>
    <property type="project" value="UniProtKB-KW"/>
</dbReference>
<sequence length="394" mass="44209">MTDDGFTVTPYTVSGEIDYENVLEQFGADRLTDEQIARFPTPVHPLVRRRVFYAGRDVDRFLSAATAGERHSIVTGRGPSGAMHLGHIIPLYFAKHLQQQTNALVYLPFSDDEKYFVTDNSLEEIGAQTRENLRDLLAVGFDPDRTRIIVDTADADVIYPLAAAFAPSVTGSTFEAAYGQPKNIGHAFYPAVQAAHLLLPQLVEGRHPTLVPIGVDQDPHVRVCRDIAAKRRYDVDKPGALLSKFLPSLDGPGKMSSSSNSGTTPTIYLSDDRETVFEKIHTHAYSGGQPTVDEHRKHGGDPQADVSYQLLHSFFEADDDRLDRIEREYRNGALLSGELKEMAADAIASFLDAHQRRRRRLDSLETELRRYRLTEHEREHARRRVGHSTFKTMI</sequence>
<dbReference type="InterPro" id="IPR002306">
    <property type="entry name" value="Trp-tRNA-ligase"/>
</dbReference>
<dbReference type="GeneID" id="71927843"/>
<dbReference type="EC" id="6.1.1.2" evidence="2 9"/>
<protein>
    <recommendedName>
        <fullName evidence="2 9">Tryptophan--tRNA ligase</fullName>
        <ecNumber evidence="2 9">6.1.1.2</ecNumber>
    </recommendedName>
</protein>
<reference evidence="11" key="1">
    <citation type="submission" date="2022-04" db="EMBL/GenBank/DDBJ databases">
        <title>Halocatena sp. nov., isolated from a salt lake.</title>
        <authorList>
            <person name="Cui H.-L."/>
        </authorList>
    </citation>
    <scope>NUCLEOTIDE SEQUENCE</scope>
    <source>
        <strain evidence="11">AD-1</strain>
    </source>
</reference>
<evidence type="ECO:0000256" key="1">
    <source>
        <dbReference type="ARBA" id="ARBA00005594"/>
    </source>
</evidence>
<dbReference type="Pfam" id="PF00579">
    <property type="entry name" value="tRNA-synt_1b"/>
    <property type="match status" value="1"/>
</dbReference>
<proteinExistence type="inferred from homology"/>
<dbReference type="Proteomes" id="UP000831768">
    <property type="component" value="Chromosome"/>
</dbReference>
<keyword evidence="3" id="KW-0963">Cytoplasm</keyword>
<accession>A0A8U0A1D3</accession>
<dbReference type="NCBIfam" id="TIGR00233">
    <property type="entry name" value="trpS"/>
    <property type="match status" value="1"/>
</dbReference>
<evidence type="ECO:0000256" key="6">
    <source>
        <dbReference type="ARBA" id="ARBA00022840"/>
    </source>
</evidence>
<dbReference type="PANTHER" id="PTHR10055">
    <property type="entry name" value="TRYPTOPHANYL-TRNA SYNTHETASE"/>
    <property type="match status" value="1"/>
</dbReference>
<evidence type="ECO:0000313" key="12">
    <source>
        <dbReference type="Proteomes" id="UP000831768"/>
    </source>
</evidence>
<evidence type="ECO:0000256" key="4">
    <source>
        <dbReference type="ARBA" id="ARBA00022598"/>
    </source>
</evidence>
<keyword evidence="8 10" id="KW-0030">Aminoacyl-tRNA synthetase</keyword>
<evidence type="ECO:0000256" key="9">
    <source>
        <dbReference type="NCBIfam" id="TIGR00233"/>
    </source>
</evidence>
<gene>
    <name evidence="11" type="ORF">MW046_07310</name>
</gene>
<keyword evidence="5 10" id="KW-0547">Nucleotide-binding</keyword>
<dbReference type="GO" id="GO:0004830">
    <property type="term" value="F:tryptophan-tRNA ligase activity"/>
    <property type="evidence" value="ECO:0007669"/>
    <property type="project" value="UniProtKB-UniRule"/>
</dbReference>
<dbReference type="GO" id="GO:0005737">
    <property type="term" value="C:cytoplasm"/>
    <property type="evidence" value="ECO:0007669"/>
    <property type="project" value="UniProtKB-UniRule"/>
</dbReference>
<keyword evidence="12" id="KW-1185">Reference proteome</keyword>
<dbReference type="RefSeq" id="WP_247992477.1">
    <property type="nucleotide sequence ID" value="NZ_CP096019.1"/>
</dbReference>
<dbReference type="GO" id="GO:0006436">
    <property type="term" value="P:tryptophanyl-tRNA aminoacylation"/>
    <property type="evidence" value="ECO:0007669"/>
    <property type="project" value="UniProtKB-UniRule"/>
</dbReference>
<dbReference type="PROSITE" id="PS00178">
    <property type="entry name" value="AA_TRNA_LIGASE_I"/>
    <property type="match status" value="1"/>
</dbReference>
<dbReference type="InterPro" id="IPR002305">
    <property type="entry name" value="aa-tRNA-synth_Ic"/>
</dbReference>
<keyword evidence="6 10" id="KW-0067">ATP-binding</keyword>
<comment type="similarity">
    <text evidence="1 10">Belongs to the class-I aminoacyl-tRNA synthetase family.</text>
</comment>
<evidence type="ECO:0000256" key="10">
    <source>
        <dbReference type="RuleBase" id="RU363036"/>
    </source>
</evidence>
<dbReference type="PANTHER" id="PTHR10055:SF1">
    <property type="entry name" value="TRYPTOPHAN--TRNA LIGASE, CYTOPLASMIC"/>
    <property type="match status" value="1"/>
</dbReference>
<evidence type="ECO:0000256" key="7">
    <source>
        <dbReference type="ARBA" id="ARBA00022917"/>
    </source>
</evidence>
<keyword evidence="4 10" id="KW-0436">Ligase</keyword>
<keyword evidence="7 10" id="KW-0648">Protein biosynthesis</keyword>
<dbReference type="InterPro" id="IPR001412">
    <property type="entry name" value="aa-tRNA-synth_I_CS"/>
</dbReference>
<evidence type="ECO:0000256" key="2">
    <source>
        <dbReference type="ARBA" id="ARBA00013161"/>
    </source>
</evidence>
<dbReference type="NCBIfam" id="NF008927">
    <property type="entry name" value="PRK12285.1-4"/>
    <property type="match status" value="1"/>
</dbReference>
<evidence type="ECO:0000313" key="11">
    <source>
        <dbReference type="EMBL" id="UPM41797.1"/>
    </source>
</evidence>
<dbReference type="InterPro" id="IPR014729">
    <property type="entry name" value="Rossmann-like_a/b/a_fold"/>
</dbReference>
<dbReference type="Gene3D" id="1.10.240.10">
    <property type="entry name" value="Tyrosyl-Transfer RNA Synthetase"/>
    <property type="match status" value="1"/>
</dbReference>
<dbReference type="FunFam" id="3.40.50.620:FF:000207">
    <property type="entry name" value="Tryptophan--tRNA ligase"/>
    <property type="match status" value="1"/>
</dbReference>
<dbReference type="PRINTS" id="PR01039">
    <property type="entry name" value="TRNASYNTHTRP"/>
</dbReference>